<protein>
    <recommendedName>
        <fullName evidence="7">EamA domain-containing protein</fullName>
    </recommendedName>
</protein>
<dbReference type="Proteomes" id="UP000001935">
    <property type="component" value="Chromosome"/>
</dbReference>
<accession>Q2IK49</accession>
<feature type="transmembrane region" description="Helical" evidence="6">
    <location>
        <begin position="277"/>
        <end position="297"/>
    </location>
</feature>
<evidence type="ECO:0000256" key="5">
    <source>
        <dbReference type="ARBA" id="ARBA00023136"/>
    </source>
</evidence>
<evidence type="ECO:0000256" key="4">
    <source>
        <dbReference type="ARBA" id="ARBA00022989"/>
    </source>
</evidence>
<evidence type="ECO:0000313" key="8">
    <source>
        <dbReference type="EMBL" id="ABC82032.1"/>
    </source>
</evidence>
<organism evidence="8 9">
    <name type="scientific">Anaeromyxobacter dehalogenans (strain 2CP-C)</name>
    <dbReference type="NCBI Taxonomy" id="290397"/>
    <lineage>
        <taxon>Bacteria</taxon>
        <taxon>Pseudomonadati</taxon>
        <taxon>Myxococcota</taxon>
        <taxon>Myxococcia</taxon>
        <taxon>Myxococcales</taxon>
        <taxon>Cystobacterineae</taxon>
        <taxon>Anaeromyxobacteraceae</taxon>
        <taxon>Anaeromyxobacter</taxon>
    </lineage>
</organism>
<feature type="transmembrane region" description="Helical" evidence="6">
    <location>
        <begin position="251"/>
        <end position="271"/>
    </location>
</feature>
<evidence type="ECO:0000256" key="3">
    <source>
        <dbReference type="ARBA" id="ARBA00022692"/>
    </source>
</evidence>
<comment type="subcellular location">
    <subcellularLocation>
        <location evidence="1">Cell membrane</location>
        <topology evidence="1">Multi-pass membrane protein</topology>
    </subcellularLocation>
</comment>
<dbReference type="STRING" id="290397.Adeh_2262"/>
<dbReference type="OrthoDB" id="321830at2"/>
<evidence type="ECO:0000256" key="2">
    <source>
        <dbReference type="ARBA" id="ARBA00022475"/>
    </source>
</evidence>
<sequence length="319" mass="31378">MDGSPARPVPLVPDAAPAAPGRGRLAALTLLTLGFFAANSLLARAALRPGLADPATFTAIRLASGAAALGGLALASRRARPRGGSAGSALALFAYAAAFSLAYRRIDAGPGAFLLFFAVQASMIGWSVLRGARPTRRQWAGLAVALAGLGWLTLPGAHAPDARGAALMLAAGVAWGAYTLRGRGVRDPAGATAANFALAVPLALCLVIASAGTLHLTARGAALAAASGAVASGVGYVLWYTVVPALGAARAAAVQLAVPAMVPLAAAGLLGEAITPRLLAAGTAILAGVALAIAPAARGGAFTRALSSRAGSAVERPPR</sequence>
<keyword evidence="3 6" id="KW-0812">Transmembrane</keyword>
<keyword evidence="5 6" id="KW-0472">Membrane</keyword>
<feature type="transmembrane region" description="Helical" evidence="6">
    <location>
        <begin position="112"/>
        <end position="132"/>
    </location>
</feature>
<keyword evidence="2" id="KW-1003">Cell membrane</keyword>
<keyword evidence="4 6" id="KW-1133">Transmembrane helix</keyword>
<feature type="transmembrane region" description="Helical" evidence="6">
    <location>
        <begin position="220"/>
        <end position="239"/>
    </location>
</feature>
<name>Q2IK49_ANADE</name>
<dbReference type="InterPro" id="IPR051258">
    <property type="entry name" value="Diverse_Substrate_Transporter"/>
</dbReference>
<dbReference type="InterPro" id="IPR037185">
    <property type="entry name" value="EmrE-like"/>
</dbReference>
<dbReference type="AlphaFoldDB" id="Q2IK49"/>
<dbReference type="GO" id="GO:0005886">
    <property type="term" value="C:plasma membrane"/>
    <property type="evidence" value="ECO:0007669"/>
    <property type="project" value="UniProtKB-SubCell"/>
</dbReference>
<evidence type="ECO:0000313" key="9">
    <source>
        <dbReference type="Proteomes" id="UP000001935"/>
    </source>
</evidence>
<dbReference type="PANTHER" id="PTHR42920">
    <property type="entry name" value="OS03G0707200 PROTEIN-RELATED"/>
    <property type="match status" value="1"/>
</dbReference>
<proteinExistence type="predicted"/>
<dbReference type="RefSeq" id="WP_011421314.1">
    <property type="nucleotide sequence ID" value="NC_007760.1"/>
</dbReference>
<dbReference type="Pfam" id="PF00892">
    <property type="entry name" value="EamA"/>
    <property type="match status" value="1"/>
</dbReference>
<dbReference type="SUPFAM" id="SSF103481">
    <property type="entry name" value="Multidrug resistance efflux transporter EmrE"/>
    <property type="match status" value="2"/>
</dbReference>
<feature type="transmembrane region" description="Helical" evidence="6">
    <location>
        <begin position="164"/>
        <end position="181"/>
    </location>
</feature>
<dbReference type="PANTHER" id="PTHR42920:SF5">
    <property type="entry name" value="EAMA DOMAIN-CONTAINING PROTEIN"/>
    <property type="match status" value="1"/>
</dbReference>
<dbReference type="HOGENOM" id="CLU_069324_0_0_7"/>
<evidence type="ECO:0000256" key="1">
    <source>
        <dbReference type="ARBA" id="ARBA00004651"/>
    </source>
</evidence>
<feature type="transmembrane region" description="Helical" evidence="6">
    <location>
        <begin position="25"/>
        <end position="43"/>
    </location>
</feature>
<feature type="transmembrane region" description="Helical" evidence="6">
    <location>
        <begin position="55"/>
        <end position="75"/>
    </location>
</feature>
<dbReference type="InterPro" id="IPR000620">
    <property type="entry name" value="EamA_dom"/>
</dbReference>
<dbReference type="eggNOG" id="COG0697">
    <property type="taxonomic scope" value="Bacteria"/>
</dbReference>
<dbReference type="EMBL" id="CP000251">
    <property type="protein sequence ID" value="ABC82032.1"/>
    <property type="molecule type" value="Genomic_DNA"/>
</dbReference>
<dbReference type="KEGG" id="ade:Adeh_2262"/>
<feature type="domain" description="EamA" evidence="7">
    <location>
        <begin position="163"/>
        <end position="292"/>
    </location>
</feature>
<feature type="transmembrane region" description="Helical" evidence="6">
    <location>
        <begin position="193"/>
        <end position="214"/>
    </location>
</feature>
<reference evidence="8" key="1">
    <citation type="submission" date="2006-01" db="EMBL/GenBank/DDBJ databases">
        <title>Complete sequence of Anaeromyxobacter dehalogenans 2CP-C.</title>
        <authorList>
            <consortium name="US DOE Joint Genome Institute"/>
            <person name="Copeland A."/>
            <person name="Lucas S."/>
            <person name="Lapidus A."/>
            <person name="Barry K."/>
            <person name="Detter J.C."/>
            <person name="Glavina T."/>
            <person name="Hammon N."/>
            <person name="Israni S."/>
            <person name="Pitluck S."/>
            <person name="Brettin T."/>
            <person name="Bruce D."/>
            <person name="Han C."/>
            <person name="Tapia R."/>
            <person name="Gilna P."/>
            <person name="Kiss H."/>
            <person name="Schmutz J."/>
            <person name="Larimer F."/>
            <person name="Land M."/>
            <person name="Kyrpides N."/>
            <person name="Anderson I."/>
            <person name="Sanford R.A."/>
            <person name="Ritalahti K.M."/>
            <person name="Thomas H.S."/>
            <person name="Kirby J.R."/>
            <person name="Zhulin I.B."/>
            <person name="Loeffler F.E."/>
            <person name="Richardson P."/>
        </authorList>
    </citation>
    <scope>NUCLEOTIDE SEQUENCE</scope>
    <source>
        <strain evidence="8">2CP-C</strain>
    </source>
</reference>
<gene>
    <name evidence="8" type="ordered locus">Adeh_2262</name>
</gene>
<evidence type="ECO:0000256" key="6">
    <source>
        <dbReference type="SAM" id="Phobius"/>
    </source>
</evidence>
<evidence type="ECO:0000259" key="7">
    <source>
        <dbReference type="Pfam" id="PF00892"/>
    </source>
</evidence>
<feature type="transmembrane region" description="Helical" evidence="6">
    <location>
        <begin position="87"/>
        <end position="106"/>
    </location>
</feature>
<feature type="transmembrane region" description="Helical" evidence="6">
    <location>
        <begin position="139"/>
        <end position="158"/>
    </location>
</feature>